<keyword evidence="2" id="KW-1185">Reference proteome</keyword>
<dbReference type="AlphaFoldDB" id="A0A8J3G6Q8"/>
<sequence>MAGFKLRDKLSMKDNKKKTVHVHRTIMFQELEKVMDFGIDLDTYTTAMEANVFGKKSADGIKQTSNFLSRIYLFDPKVDSFKVFKYFWKITSEDERPLMVFLFAFTQDHLLFESAEVVAQTPLKEKVTVEAFKENLERYYPNKYSAVTSHSIGKNLASSWKQAGFIEGKTKNIRVQPEISYKVAAFAFFLAFLEGDRGEFILKNPTVKSLCLSETKLRDLAIEAAKQELLQYQYSGSVTSFAFPQLISKLQIFD</sequence>
<evidence type="ECO:0000313" key="2">
    <source>
        <dbReference type="Proteomes" id="UP000642809"/>
    </source>
</evidence>
<proteinExistence type="predicted"/>
<organism evidence="1 2">
    <name type="scientific">Mongoliitalea lutea</name>
    <dbReference type="NCBI Taxonomy" id="849756"/>
    <lineage>
        <taxon>Bacteria</taxon>
        <taxon>Pseudomonadati</taxon>
        <taxon>Bacteroidota</taxon>
        <taxon>Cytophagia</taxon>
        <taxon>Cytophagales</taxon>
        <taxon>Cyclobacteriaceae</taxon>
        <taxon>Mongoliitalea</taxon>
    </lineage>
</organism>
<reference evidence="1" key="1">
    <citation type="journal article" date="2014" name="Int. J. Syst. Evol. Microbiol.">
        <title>Complete genome sequence of Corynebacterium casei LMG S-19264T (=DSM 44701T), isolated from a smear-ripened cheese.</title>
        <authorList>
            <consortium name="US DOE Joint Genome Institute (JGI-PGF)"/>
            <person name="Walter F."/>
            <person name="Albersmeier A."/>
            <person name="Kalinowski J."/>
            <person name="Ruckert C."/>
        </authorList>
    </citation>
    <scope>NUCLEOTIDE SEQUENCE</scope>
    <source>
        <strain evidence="1">KCTC 23224</strain>
    </source>
</reference>
<gene>
    <name evidence="1" type="ORF">GCM10008106_31360</name>
</gene>
<dbReference type="Proteomes" id="UP000642809">
    <property type="component" value="Unassembled WGS sequence"/>
</dbReference>
<dbReference type="EMBL" id="BMYF01000022">
    <property type="protein sequence ID" value="GHB48299.1"/>
    <property type="molecule type" value="Genomic_DNA"/>
</dbReference>
<name>A0A8J3G6Q8_9BACT</name>
<evidence type="ECO:0000313" key="1">
    <source>
        <dbReference type="EMBL" id="GHB48299.1"/>
    </source>
</evidence>
<comment type="caution">
    <text evidence="1">The sequence shown here is derived from an EMBL/GenBank/DDBJ whole genome shotgun (WGS) entry which is preliminary data.</text>
</comment>
<protein>
    <submittedName>
        <fullName evidence="1">Uncharacterized protein</fullName>
    </submittedName>
</protein>
<reference evidence="1" key="2">
    <citation type="submission" date="2020-09" db="EMBL/GenBank/DDBJ databases">
        <authorList>
            <person name="Sun Q."/>
            <person name="Kim S."/>
        </authorList>
    </citation>
    <scope>NUCLEOTIDE SEQUENCE</scope>
    <source>
        <strain evidence="1">KCTC 23224</strain>
    </source>
</reference>
<accession>A0A8J3G6Q8</accession>